<feature type="domain" description="N-acetyltransferase" evidence="1">
    <location>
        <begin position="14"/>
        <end position="174"/>
    </location>
</feature>
<dbReference type="PANTHER" id="PTHR43610">
    <property type="entry name" value="BLL6696 PROTEIN"/>
    <property type="match status" value="1"/>
</dbReference>
<proteinExistence type="predicted"/>
<gene>
    <name evidence="2" type="ORF">EA797_10145</name>
</gene>
<dbReference type="InterPro" id="IPR016181">
    <property type="entry name" value="Acyl_CoA_acyltransferase"/>
</dbReference>
<reference evidence="2 3" key="1">
    <citation type="submission" date="2018-10" db="EMBL/GenBank/DDBJ databases">
        <title>Pseudomonas zhaodongensis NEAU-ST5-21(T) genome.</title>
        <authorList>
            <person name="Peng J."/>
            <person name="Liu Z.-P."/>
        </authorList>
    </citation>
    <scope>NUCLEOTIDE SEQUENCE [LARGE SCALE GENOMIC DNA]</scope>
    <source>
        <strain evidence="2 3">NEAU-ST5-21</strain>
    </source>
</reference>
<dbReference type="Gene3D" id="3.40.630.30">
    <property type="match status" value="1"/>
</dbReference>
<dbReference type="Pfam" id="PF13302">
    <property type="entry name" value="Acetyltransf_3"/>
    <property type="match status" value="1"/>
</dbReference>
<evidence type="ECO:0000313" key="2">
    <source>
        <dbReference type="EMBL" id="RMH89888.1"/>
    </source>
</evidence>
<dbReference type="OrthoDB" id="5295305at2"/>
<keyword evidence="2" id="KW-0808">Transferase</keyword>
<keyword evidence="3" id="KW-1185">Reference proteome</keyword>
<evidence type="ECO:0000259" key="1">
    <source>
        <dbReference type="PROSITE" id="PS51186"/>
    </source>
</evidence>
<dbReference type="PROSITE" id="PS51186">
    <property type="entry name" value="GNAT"/>
    <property type="match status" value="1"/>
</dbReference>
<dbReference type="Proteomes" id="UP000269774">
    <property type="component" value="Unassembled WGS sequence"/>
</dbReference>
<protein>
    <submittedName>
        <fullName evidence="2">N-acetyltransferase</fullName>
    </submittedName>
</protein>
<dbReference type="GO" id="GO:0016747">
    <property type="term" value="F:acyltransferase activity, transferring groups other than amino-acyl groups"/>
    <property type="evidence" value="ECO:0007669"/>
    <property type="project" value="InterPro"/>
</dbReference>
<organism evidence="2 3">
    <name type="scientific">Stutzerimonas zhaodongensis</name>
    <dbReference type="NCBI Taxonomy" id="1176257"/>
    <lineage>
        <taxon>Bacteria</taxon>
        <taxon>Pseudomonadati</taxon>
        <taxon>Pseudomonadota</taxon>
        <taxon>Gammaproteobacteria</taxon>
        <taxon>Pseudomonadales</taxon>
        <taxon>Pseudomonadaceae</taxon>
        <taxon>Stutzerimonas</taxon>
    </lineage>
</organism>
<dbReference type="SUPFAM" id="SSF55729">
    <property type="entry name" value="Acyl-CoA N-acyltransferases (Nat)"/>
    <property type="match status" value="1"/>
</dbReference>
<dbReference type="AlphaFoldDB" id="A0A3M2HLI5"/>
<dbReference type="InterPro" id="IPR000182">
    <property type="entry name" value="GNAT_dom"/>
</dbReference>
<dbReference type="RefSeq" id="WP_122165082.1">
    <property type="nucleotide sequence ID" value="NZ_JAMOIB010000010.1"/>
</dbReference>
<dbReference type="PANTHER" id="PTHR43610:SF1">
    <property type="entry name" value="N-ACETYLTRANSFERASE DOMAIN-CONTAINING PROTEIN"/>
    <property type="match status" value="1"/>
</dbReference>
<dbReference type="EMBL" id="RFFM01000002">
    <property type="protein sequence ID" value="RMH89888.1"/>
    <property type="molecule type" value="Genomic_DNA"/>
</dbReference>
<accession>A0A3M2HLI5</accession>
<sequence length="189" mass="21604">MFTPHPVTLQRGALRLDPLREADIPSLVELAERNRDELIYLSGPLRPDWYRLALAEQRDSRAVVFTLRMGERIVGTTRFADFNPLLPAAELGWTWLDSAEHGSGLNTSIKFLLLRYAFEEWQLVRLQLKTAASNLRSQRAIEKLGAHREGLLRNHRRLADGRLDDTVMYSITDREWPDVKSALEARAAG</sequence>
<evidence type="ECO:0000313" key="3">
    <source>
        <dbReference type="Proteomes" id="UP000269774"/>
    </source>
</evidence>
<comment type="caution">
    <text evidence="2">The sequence shown here is derived from an EMBL/GenBank/DDBJ whole genome shotgun (WGS) entry which is preliminary data.</text>
</comment>
<name>A0A3M2HLI5_9GAMM</name>